<keyword evidence="4 7" id="KW-1133">Transmembrane helix</keyword>
<dbReference type="InterPro" id="IPR038900">
    <property type="entry name" value="TMC"/>
</dbReference>
<organism evidence="9 10">
    <name type="scientific">Elliptochloris bilobata</name>
    <dbReference type="NCBI Taxonomy" id="381761"/>
    <lineage>
        <taxon>Eukaryota</taxon>
        <taxon>Viridiplantae</taxon>
        <taxon>Chlorophyta</taxon>
        <taxon>core chlorophytes</taxon>
        <taxon>Trebouxiophyceae</taxon>
        <taxon>Trebouxiophyceae incertae sedis</taxon>
        <taxon>Elliptochloris clade</taxon>
        <taxon>Elliptochloris</taxon>
    </lineage>
</organism>
<evidence type="ECO:0000256" key="1">
    <source>
        <dbReference type="ARBA" id="ARBA00004141"/>
    </source>
</evidence>
<gene>
    <name evidence="9" type="ORF">WJX81_002239</name>
</gene>
<evidence type="ECO:0000256" key="7">
    <source>
        <dbReference type="SAM" id="Phobius"/>
    </source>
</evidence>
<evidence type="ECO:0000313" key="10">
    <source>
        <dbReference type="Proteomes" id="UP001445335"/>
    </source>
</evidence>
<feature type="compositionally biased region" description="Low complexity" evidence="6">
    <location>
        <begin position="52"/>
        <end position="63"/>
    </location>
</feature>
<evidence type="ECO:0000313" key="9">
    <source>
        <dbReference type="EMBL" id="KAK9825842.1"/>
    </source>
</evidence>
<feature type="transmembrane region" description="Helical" evidence="7">
    <location>
        <begin position="607"/>
        <end position="630"/>
    </location>
</feature>
<keyword evidence="10" id="KW-1185">Reference proteome</keyword>
<evidence type="ECO:0000256" key="4">
    <source>
        <dbReference type="ARBA" id="ARBA00022989"/>
    </source>
</evidence>
<evidence type="ECO:0000256" key="2">
    <source>
        <dbReference type="ARBA" id="ARBA00006510"/>
    </source>
</evidence>
<comment type="caution">
    <text evidence="9">The sequence shown here is derived from an EMBL/GenBank/DDBJ whole genome shotgun (WGS) entry which is preliminary data.</text>
</comment>
<feature type="region of interest" description="Disordered" evidence="6">
    <location>
        <begin position="78"/>
        <end position="98"/>
    </location>
</feature>
<feature type="domain" description="TMC" evidence="8">
    <location>
        <begin position="450"/>
        <end position="547"/>
    </location>
</feature>
<feature type="transmembrane region" description="Helical" evidence="7">
    <location>
        <begin position="551"/>
        <end position="572"/>
    </location>
</feature>
<evidence type="ECO:0000259" key="8">
    <source>
        <dbReference type="Pfam" id="PF07810"/>
    </source>
</evidence>
<feature type="transmembrane region" description="Helical" evidence="7">
    <location>
        <begin position="169"/>
        <end position="196"/>
    </location>
</feature>
<sequence>MPKPSWQRRPDDSEESEAEESDDASTETGTDEDTASTSEEEVARLMQRAERASSASEAGSNASWGRASNVAASLRASAAMQMPPPRTPGGAKRSKEQRTTYTFRRARSRLQAILESESAELFSRKSWWRDTGRSLGECWTATSQYTSLWKTAIQTIEGKHGSNVSLTLYFLRFALAMNLALCLVWLACTVVPFMIWPPTTFSWAIFRDYLPLQLLQGYGLHNTFLLYGGFNYALHEAAFPVDLTFPIAVCATFFVSLLVLLYVIHHRLQGVGDSAFVGQNQLFPFSTVVFTSWDFHLTDIAASRNLRSSIRNQLKEMVNDAALDDVVHTFRARALSFLGKAAGIVIVWPVLLGLTALATYEIVTHQEAISRVLGFAFASTLALSAVNIISSNLVYLAVAAERWHPKLQTNIASMKLISIKGIYVATLVYQLYRIQTTQTAPDLGMCIPPCQEVIIGLYLYRLILTNCLSINLVDLLITSVRKIIRMPAIYDSPSAIVTVVENQTLVWLGALYSPLLPVFGLLSNVIMFYTKLLLALVAYEPPHERYSVSRTSIMAYSLMLAGLLACSVPIAFELQLQRTRCGPHQGSSMVQAIVSAAQNGPSVLLSVLTWLVSPIVLGCLVVLLVFWLIVVQGQGSRFRREKVKLRAEFDSYRREMQAKARCTLPC</sequence>
<feature type="transmembrane region" description="Helical" evidence="7">
    <location>
        <begin position="412"/>
        <end position="432"/>
    </location>
</feature>
<feature type="region of interest" description="Disordered" evidence="6">
    <location>
        <begin position="1"/>
        <end position="66"/>
    </location>
</feature>
<accession>A0AAW1QXL8</accession>
<keyword evidence="5 7" id="KW-0472">Membrane</keyword>
<evidence type="ECO:0000256" key="3">
    <source>
        <dbReference type="ARBA" id="ARBA00022692"/>
    </source>
</evidence>
<feature type="transmembrane region" description="Helical" evidence="7">
    <location>
        <begin position="518"/>
        <end position="539"/>
    </location>
</feature>
<evidence type="ECO:0000256" key="6">
    <source>
        <dbReference type="SAM" id="MobiDB-lite"/>
    </source>
</evidence>
<keyword evidence="3 7" id="KW-0812">Transmembrane</keyword>
<proteinExistence type="inferred from homology"/>
<feature type="transmembrane region" description="Helical" evidence="7">
    <location>
        <begin position="372"/>
        <end position="400"/>
    </location>
</feature>
<dbReference type="GO" id="GO:0005886">
    <property type="term" value="C:plasma membrane"/>
    <property type="evidence" value="ECO:0007669"/>
    <property type="project" value="InterPro"/>
</dbReference>
<feature type="transmembrane region" description="Helical" evidence="7">
    <location>
        <begin position="341"/>
        <end position="360"/>
    </location>
</feature>
<dbReference type="Proteomes" id="UP001445335">
    <property type="component" value="Unassembled WGS sequence"/>
</dbReference>
<feature type="transmembrane region" description="Helical" evidence="7">
    <location>
        <begin position="243"/>
        <end position="264"/>
    </location>
</feature>
<feature type="compositionally biased region" description="Basic and acidic residues" evidence="6">
    <location>
        <begin position="41"/>
        <end position="51"/>
    </location>
</feature>
<dbReference type="EMBL" id="JALJOU010000070">
    <property type="protein sequence ID" value="KAK9825842.1"/>
    <property type="molecule type" value="Genomic_DNA"/>
</dbReference>
<dbReference type="AlphaFoldDB" id="A0AAW1QXL8"/>
<dbReference type="Pfam" id="PF07810">
    <property type="entry name" value="TMC"/>
    <property type="match status" value="1"/>
</dbReference>
<evidence type="ECO:0000256" key="5">
    <source>
        <dbReference type="ARBA" id="ARBA00023136"/>
    </source>
</evidence>
<dbReference type="PANTHER" id="PTHR23302:SF24">
    <property type="entry name" value="TMC DOMAIN-CONTAINING PROTEIN"/>
    <property type="match status" value="1"/>
</dbReference>
<feature type="compositionally biased region" description="Acidic residues" evidence="6">
    <location>
        <begin position="12"/>
        <end position="40"/>
    </location>
</feature>
<protein>
    <recommendedName>
        <fullName evidence="8">TMC domain-containing protein</fullName>
    </recommendedName>
</protein>
<name>A0AAW1QXL8_9CHLO</name>
<comment type="similarity">
    <text evidence="2">Belongs to the TMC family.</text>
</comment>
<comment type="subcellular location">
    <subcellularLocation>
        <location evidence="1">Membrane</location>
        <topology evidence="1">Multi-pass membrane protein</topology>
    </subcellularLocation>
</comment>
<reference evidence="9 10" key="1">
    <citation type="journal article" date="2024" name="Nat. Commun.">
        <title>Phylogenomics reveals the evolutionary origins of lichenization in chlorophyte algae.</title>
        <authorList>
            <person name="Puginier C."/>
            <person name="Libourel C."/>
            <person name="Otte J."/>
            <person name="Skaloud P."/>
            <person name="Haon M."/>
            <person name="Grisel S."/>
            <person name="Petersen M."/>
            <person name="Berrin J.G."/>
            <person name="Delaux P.M."/>
            <person name="Dal Grande F."/>
            <person name="Keller J."/>
        </authorList>
    </citation>
    <scope>NUCLEOTIDE SEQUENCE [LARGE SCALE GENOMIC DNA]</scope>
    <source>
        <strain evidence="9 10">SAG 245.80</strain>
    </source>
</reference>
<dbReference type="InterPro" id="IPR012496">
    <property type="entry name" value="TMC_dom"/>
</dbReference>
<dbReference type="PANTHER" id="PTHR23302">
    <property type="entry name" value="TRANSMEMBRANE CHANNEL-RELATED"/>
    <property type="match status" value="1"/>
</dbReference>